<feature type="transmembrane region" description="Helical" evidence="5">
    <location>
        <begin position="139"/>
        <end position="162"/>
    </location>
</feature>
<feature type="transmembrane region" description="Helical" evidence="5">
    <location>
        <begin position="390"/>
        <end position="415"/>
    </location>
</feature>
<feature type="transmembrane region" description="Helical" evidence="5">
    <location>
        <begin position="350"/>
        <end position="370"/>
    </location>
</feature>
<feature type="transmembrane region" description="Helical" evidence="5">
    <location>
        <begin position="105"/>
        <end position="127"/>
    </location>
</feature>
<dbReference type="RefSeq" id="WP_226575410.1">
    <property type="nucleotide sequence ID" value="NZ_BLAY01000009.1"/>
</dbReference>
<evidence type="ECO:0000256" key="5">
    <source>
        <dbReference type="SAM" id="Phobius"/>
    </source>
</evidence>
<keyword evidence="4 5" id="KW-0472">Membrane</keyword>
<sequence>MTSNFVMTLAPVETYHSPAPHMQEMPAKLSKLSKEAIRSSLKASTSDGVFSTIFGSITTGVLLSNFLLELGATSVEIGMLSSFPMLVNLLQPLGAYLGDRTTSRLRYLLCIFSLSRLLWLVLVLGIWANSNGYLPSHQLIYSTLAIVLVTHIMGALGSPAWVSWMAVLVPRRLRGRYFGFRNSAASLTNLLCIPLLGLVVSAWPHGSIQAYAGILLLGVIFGILSLCCQFFKADVNPQLQLGTKDKQEKKDNVEFRITSNFCWFLLYFSFWTFAVNVSNPFFNLYMLDNLAIDVSWVTIYNSLTAGANLLMLLWWGKLADRIGNRLILLLVGLVVAVMPVFWLLASSDGVSLWVWLPLLHLLDGGTWAAIDLCSNNIQMDVAPARNQASYFAIAAAVAGVAGAIGTTAAGFLAQFADYGGLPGLFVLSGVLRLVALMPLIFIRERCSQPLRHLMPALHQKMRSLFVPPLQPVPTADLINRSK</sequence>
<protein>
    <submittedName>
        <fullName evidence="7">Major facilitator superfamily MFS_1</fullName>
    </submittedName>
</protein>
<feature type="transmembrane region" description="Helical" evidence="5">
    <location>
        <begin position="421"/>
        <end position="442"/>
    </location>
</feature>
<evidence type="ECO:0000256" key="2">
    <source>
        <dbReference type="ARBA" id="ARBA00022692"/>
    </source>
</evidence>
<dbReference type="Gene3D" id="1.20.1250.20">
    <property type="entry name" value="MFS general substrate transporter like domains"/>
    <property type="match status" value="2"/>
</dbReference>
<feature type="transmembrane region" description="Helical" evidence="5">
    <location>
        <begin position="294"/>
        <end position="314"/>
    </location>
</feature>
<organism evidence="7 8">
    <name type="scientific">Microseira wollei NIES-4236</name>
    <dbReference type="NCBI Taxonomy" id="2530354"/>
    <lineage>
        <taxon>Bacteria</taxon>
        <taxon>Bacillati</taxon>
        <taxon>Cyanobacteriota</taxon>
        <taxon>Cyanophyceae</taxon>
        <taxon>Oscillatoriophycideae</taxon>
        <taxon>Aerosakkonematales</taxon>
        <taxon>Aerosakkonemataceae</taxon>
        <taxon>Microseira</taxon>
    </lineage>
</organism>
<dbReference type="SUPFAM" id="SSF103473">
    <property type="entry name" value="MFS general substrate transporter"/>
    <property type="match status" value="1"/>
</dbReference>
<dbReference type="InterPro" id="IPR011701">
    <property type="entry name" value="MFS"/>
</dbReference>
<dbReference type="PANTHER" id="PTHR23526">
    <property type="entry name" value="INTEGRAL MEMBRANE TRANSPORT PROTEIN-RELATED"/>
    <property type="match status" value="1"/>
</dbReference>
<feature type="transmembrane region" description="Helical" evidence="5">
    <location>
        <begin position="253"/>
        <end position="274"/>
    </location>
</feature>
<dbReference type="InterPro" id="IPR020846">
    <property type="entry name" value="MFS_dom"/>
</dbReference>
<feature type="transmembrane region" description="Helical" evidence="5">
    <location>
        <begin position="210"/>
        <end position="232"/>
    </location>
</feature>
<feature type="transmembrane region" description="Helical" evidence="5">
    <location>
        <begin position="183"/>
        <end position="204"/>
    </location>
</feature>
<dbReference type="GO" id="GO:0022857">
    <property type="term" value="F:transmembrane transporter activity"/>
    <property type="evidence" value="ECO:0007669"/>
    <property type="project" value="InterPro"/>
</dbReference>
<dbReference type="EMBL" id="BLAY01000009">
    <property type="protein sequence ID" value="GET36191.1"/>
    <property type="molecule type" value="Genomic_DNA"/>
</dbReference>
<reference evidence="7" key="1">
    <citation type="submission" date="2019-10" db="EMBL/GenBank/DDBJ databases">
        <title>Draft genome sequece of Microseira wollei NIES-4236.</title>
        <authorList>
            <person name="Yamaguchi H."/>
            <person name="Suzuki S."/>
            <person name="Kawachi M."/>
        </authorList>
    </citation>
    <scope>NUCLEOTIDE SEQUENCE</scope>
    <source>
        <strain evidence="7">NIES-4236</strain>
    </source>
</reference>
<keyword evidence="3 5" id="KW-1133">Transmembrane helix</keyword>
<dbReference type="Pfam" id="PF07690">
    <property type="entry name" value="MFS_1"/>
    <property type="match status" value="1"/>
</dbReference>
<keyword evidence="2 5" id="KW-0812">Transmembrane</keyword>
<dbReference type="PROSITE" id="PS50850">
    <property type="entry name" value="MFS"/>
    <property type="match status" value="1"/>
</dbReference>
<comment type="subcellular location">
    <subcellularLocation>
        <location evidence="1">Cell membrane</location>
        <topology evidence="1">Multi-pass membrane protein</topology>
    </subcellularLocation>
</comment>
<evidence type="ECO:0000256" key="1">
    <source>
        <dbReference type="ARBA" id="ARBA00004651"/>
    </source>
</evidence>
<dbReference type="PANTHER" id="PTHR23526:SF2">
    <property type="entry name" value="MAJOR FACILITATOR SUPERFAMILY (MFS) PROFILE DOMAIN-CONTAINING PROTEIN"/>
    <property type="match status" value="1"/>
</dbReference>
<accession>A0AAV3X6I4</accession>
<dbReference type="Proteomes" id="UP001050975">
    <property type="component" value="Unassembled WGS sequence"/>
</dbReference>
<evidence type="ECO:0000256" key="4">
    <source>
        <dbReference type="ARBA" id="ARBA00023136"/>
    </source>
</evidence>
<name>A0AAV3X6I4_9CYAN</name>
<evidence type="ECO:0000256" key="3">
    <source>
        <dbReference type="ARBA" id="ARBA00022989"/>
    </source>
</evidence>
<dbReference type="InterPro" id="IPR036259">
    <property type="entry name" value="MFS_trans_sf"/>
</dbReference>
<feature type="transmembrane region" description="Helical" evidence="5">
    <location>
        <begin position="326"/>
        <end position="344"/>
    </location>
</feature>
<feature type="domain" description="Major facilitator superfamily (MFS) profile" evidence="6">
    <location>
        <begin position="255"/>
        <end position="482"/>
    </location>
</feature>
<keyword evidence="8" id="KW-1185">Reference proteome</keyword>
<evidence type="ECO:0000313" key="8">
    <source>
        <dbReference type="Proteomes" id="UP001050975"/>
    </source>
</evidence>
<dbReference type="InterPro" id="IPR052528">
    <property type="entry name" value="Sugar_transport-like"/>
</dbReference>
<dbReference type="GO" id="GO:0005886">
    <property type="term" value="C:plasma membrane"/>
    <property type="evidence" value="ECO:0007669"/>
    <property type="project" value="UniProtKB-SubCell"/>
</dbReference>
<gene>
    <name evidence="7" type="ORF">MiSe_09390</name>
</gene>
<dbReference type="AlphaFoldDB" id="A0AAV3X6I4"/>
<evidence type="ECO:0000259" key="6">
    <source>
        <dbReference type="PROSITE" id="PS50850"/>
    </source>
</evidence>
<proteinExistence type="predicted"/>
<evidence type="ECO:0000313" key="7">
    <source>
        <dbReference type="EMBL" id="GET36191.1"/>
    </source>
</evidence>
<comment type="caution">
    <text evidence="7">The sequence shown here is derived from an EMBL/GenBank/DDBJ whole genome shotgun (WGS) entry which is preliminary data.</text>
</comment>